<keyword evidence="3" id="KW-1185">Reference proteome</keyword>
<organism evidence="2 3">
    <name type="scientific">Kwoniella dendrophila CBS 6074</name>
    <dbReference type="NCBI Taxonomy" id="1295534"/>
    <lineage>
        <taxon>Eukaryota</taxon>
        <taxon>Fungi</taxon>
        <taxon>Dikarya</taxon>
        <taxon>Basidiomycota</taxon>
        <taxon>Agaricomycotina</taxon>
        <taxon>Tremellomycetes</taxon>
        <taxon>Tremellales</taxon>
        <taxon>Cryptococcaceae</taxon>
        <taxon>Kwoniella</taxon>
    </lineage>
</organism>
<dbReference type="EMBL" id="CP144101">
    <property type="protein sequence ID" value="WWC88312.1"/>
    <property type="molecule type" value="Genomic_DNA"/>
</dbReference>
<dbReference type="AlphaFoldDB" id="A0AAX4JS89"/>
<dbReference type="GeneID" id="91093890"/>
<reference evidence="2 3" key="1">
    <citation type="submission" date="2024-01" db="EMBL/GenBank/DDBJ databases">
        <title>Comparative genomics of Cryptococcus and Kwoniella reveals pathogenesis evolution and contrasting modes of karyotype evolution via chromosome fusion or intercentromeric recombination.</title>
        <authorList>
            <person name="Coelho M.A."/>
            <person name="David-Palma M."/>
            <person name="Shea T."/>
            <person name="Bowers K."/>
            <person name="McGinley-Smith S."/>
            <person name="Mohammad A.W."/>
            <person name="Gnirke A."/>
            <person name="Yurkov A.M."/>
            <person name="Nowrousian M."/>
            <person name="Sun S."/>
            <person name="Cuomo C.A."/>
            <person name="Heitman J."/>
        </authorList>
    </citation>
    <scope>NUCLEOTIDE SEQUENCE [LARGE SCALE GENOMIC DNA]</scope>
    <source>
        <strain evidence="2 3">CBS 6074</strain>
    </source>
</reference>
<evidence type="ECO:0008006" key="4">
    <source>
        <dbReference type="Google" id="ProtNLM"/>
    </source>
</evidence>
<dbReference type="RefSeq" id="XP_066075075.1">
    <property type="nucleotide sequence ID" value="XM_066218978.1"/>
</dbReference>
<evidence type="ECO:0000256" key="1">
    <source>
        <dbReference type="SAM" id="MobiDB-lite"/>
    </source>
</evidence>
<proteinExistence type="predicted"/>
<evidence type="ECO:0000313" key="3">
    <source>
        <dbReference type="Proteomes" id="UP001355207"/>
    </source>
</evidence>
<sequence>MHEPTDQDYRILFEYEQTDDTSELGREASWDSILASEPNLELDEKLQKIQEDEQTEYTQQELSFSSSLSDNPMGQSQLRDESVPNESTELNAHWDWATYAKLQFAKADIRDGLPCATWIKRNITKEEHGQAIMSLPRHTEVFTEADLRGIVRQPKIMDSERDILWKPMSTWLSKYAESIAKTLAEEGYVSTVLSSGKPSQSRSRNGEASDRLVEDAGIKKKWRDTPAFPRKVHRLLSLVSENICQSYRPDLPQVTMQVLEQASENGIDMRNELLCGVRCMMKEASKDERWGLDFIPSQDTRRKHRR</sequence>
<gene>
    <name evidence="2" type="ORF">L201_003220</name>
</gene>
<name>A0AAX4JS89_9TREE</name>
<feature type="compositionally biased region" description="Polar residues" evidence="1">
    <location>
        <begin position="62"/>
        <end position="77"/>
    </location>
</feature>
<evidence type="ECO:0000313" key="2">
    <source>
        <dbReference type="EMBL" id="WWC88312.1"/>
    </source>
</evidence>
<protein>
    <recommendedName>
        <fullName evidence="4">Rrn9 domain-containing protein</fullName>
    </recommendedName>
</protein>
<dbReference type="Proteomes" id="UP001355207">
    <property type="component" value="Chromosome 4"/>
</dbReference>
<accession>A0AAX4JS89</accession>
<feature type="region of interest" description="Disordered" evidence="1">
    <location>
        <begin position="47"/>
        <end position="85"/>
    </location>
</feature>